<dbReference type="FunFam" id="3.40.50.300:FF:000074">
    <property type="entry name" value="Multidrug resistance-associated protein 5 isoform 1"/>
    <property type="match status" value="1"/>
</dbReference>
<dbReference type="GO" id="GO:0016323">
    <property type="term" value="C:basolateral plasma membrane"/>
    <property type="evidence" value="ECO:0007669"/>
    <property type="project" value="UniProtKB-SubCell"/>
</dbReference>
<comment type="catalytic activity">
    <reaction evidence="23">
        <text>N-acetyl-L-aspartyl-L-glutamate(in) + ATP + H2O = N-acetyl-L-aspartyl-L-glutamate(out) + ADP + phosphate + H(+)</text>
        <dbReference type="Rhea" id="RHEA:66728"/>
        <dbReference type="ChEBI" id="CHEBI:15377"/>
        <dbReference type="ChEBI" id="CHEBI:15378"/>
        <dbReference type="ChEBI" id="CHEBI:30616"/>
        <dbReference type="ChEBI" id="CHEBI:43474"/>
        <dbReference type="ChEBI" id="CHEBI:76931"/>
        <dbReference type="ChEBI" id="CHEBI:456216"/>
    </reaction>
    <physiologicalReaction direction="left-to-right" evidence="23">
        <dbReference type="Rhea" id="RHEA:66729"/>
    </physiologicalReaction>
</comment>
<dbReference type="Pfam" id="PF00005">
    <property type="entry name" value="ABC_tran"/>
    <property type="match status" value="2"/>
</dbReference>
<feature type="transmembrane region" description="Helical" evidence="31">
    <location>
        <begin position="1072"/>
        <end position="1094"/>
    </location>
</feature>
<dbReference type="GO" id="GO:0008559">
    <property type="term" value="F:ABC-type xenobiotic transporter activity"/>
    <property type="evidence" value="ECO:0007669"/>
    <property type="project" value="UniProtKB-EC"/>
</dbReference>
<evidence type="ECO:0000256" key="1">
    <source>
        <dbReference type="ARBA" id="ARBA00004424"/>
    </source>
</evidence>
<evidence type="ECO:0000256" key="2">
    <source>
        <dbReference type="ARBA" id="ARBA00004463"/>
    </source>
</evidence>
<comment type="similarity">
    <text evidence="5">Belongs to the ABC transporter superfamily. ABCC family. Conjugate transporter (TC 3.A.1.208) subfamily.</text>
</comment>
<accession>A0A6P8GZJ8</accession>
<keyword evidence="17" id="KW-0333">Golgi apparatus</keyword>
<feature type="domain" description="ABC transporter" evidence="32">
    <location>
        <begin position="538"/>
        <end position="760"/>
    </location>
</feature>
<dbReference type="GO" id="GO:0010008">
    <property type="term" value="C:endosome membrane"/>
    <property type="evidence" value="ECO:0007669"/>
    <property type="project" value="UniProtKB-SubCell"/>
</dbReference>
<evidence type="ECO:0000256" key="14">
    <source>
        <dbReference type="ARBA" id="ARBA00022840"/>
    </source>
</evidence>
<comment type="catalytic activity">
    <reaction evidence="25">
        <text>N-acetyl-L-aspartyl-L-glutamyl-L-glutamate(in) + ATP + H2O = N-acetyl-L-aspartyl-L-glutamyl-L-glutamate(out) + ADP + phosphate + H(+)</text>
        <dbReference type="Rhea" id="RHEA:66732"/>
        <dbReference type="ChEBI" id="CHEBI:15377"/>
        <dbReference type="ChEBI" id="CHEBI:15378"/>
        <dbReference type="ChEBI" id="CHEBI:30616"/>
        <dbReference type="ChEBI" id="CHEBI:43474"/>
        <dbReference type="ChEBI" id="CHEBI:76935"/>
        <dbReference type="ChEBI" id="CHEBI:456216"/>
    </reaction>
    <physiologicalReaction direction="left-to-right" evidence="25">
        <dbReference type="Rhea" id="RHEA:66733"/>
    </physiologicalReaction>
</comment>
<evidence type="ECO:0000256" key="8">
    <source>
        <dbReference type="ARBA" id="ARBA00022475"/>
    </source>
</evidence>
<dbReference type="CDD" id="cd18599">
    <property type="entry name" value="ABC_6TM_MRP5_8_9_D2"/>
    <property type="match status" value="1"/>
</dbReference>
<dbReference type="InterPro" id="IPR017871">
    <property type="entry name" value="ABC_transporter-like_CS"/>
</dbReference>
<evidence type="ECO:0000256" key="5">
    <source>
        <dbReference type="ARBA" id="ARBA00009726"/>
    </source>
</evidence>
<dbReference type="Pfam" id="PF00664">
    <property type="entry name" value="ABC_membrane"/>
    <property type="match status" value="2"/>
</dbReference>
<dbReference type="EC" id="7.6.2.2" evidence="6"/>
<keyword evidence="8" id="KW-1003">Cell membrane</keyword>
<evidence type="ECO:0000256" key="20">
    <source>
        <dbReference type="ARBA" id="ARBA00023769"/>
    </source>
</evidence>
<evidence type="ECO:0000256" key="31">
    <source>
        <dbReference type="SAM" id="Phobius"/>
    </source>
</evidence>
<dbReference type="FunFam" id="1.20.1560.10:FF:000012">
    <property type="entry name" value="ATP binding cassette subfamily C member 5"/>
    <property type="match status" value="1"/>
</dbReference>
<dbReference type="OrthoDB" id="6500128at2759"/>
<dbReference type="CDD" id="cd03244">
    <property type="entry name" value="ABCC_MRP_domain2"/>
    <property type="match status" value="1"/>
</dbReference>
<evidence type="ECO:0000256" key="11">
    <source>
        <dbReference type="ARBA" id="ARBA00022737"/>
    </source>
</evidence>
<evidence type="ECO:0000256" key="23">
    <source>
        <dbReference type="ARBA" id="ARBA00050745"/>
    </source>
</evidence>
<evidence type="ECO:0000256" key="16">
    <source>
        <dbReference type="ARBA" id="ARBA00022989"/>
    </source>
</evidence>
<keyword evidence="11" id="KW-0677">Repeat</keyword>
<keyword evidence="10 31" id="KW-0812">Transmembrane</keyword>
<feature type="transmembrane region" description="Helical" evidence="31">
    <location>
        <begin position="279"/>
        <end position="301"/>
    </location>
</feature>
<evidence type="ECO:0000256" key="9">
    <source>
        <dbReference type="ARBA" id="ARBA00022553"/>
    </source>
</evidence>
<dbReference type="FunFam" id="1.20.1560.10:FF:000015">
    <property type="entry name" value="multidrug resistance-associated protein 5 isoform X1"/>
    <property type="match status" value="1"/>
</dbReference>
<dbReference type="CDD" id="cd18592">
    <property type="entry name" value="ABC_6TM_MRP5_8_9_D1"/>
    <property type="match status" value="1"/>
</dbReference>
<dbReference type="InterPro" id="IPR050173">
    <property type="entry name" value="ABC_transporter_C-like"/>
</dbReference>
<feature type="domain" description="ABC transmembrane type-1" evidence="33">
    <location>
        <begin position="834"/>
        <end position="1129"/>
    </location>
</feature>
<comment type="catalytic activity">
    <reaction evidence="27">
        <text>3',5'-cyclic GMP(in) + ATP + H2O = 3',5'-cyclic GMP(out) + ADP + phosphate + H(+)</text>
        <dbReference type="Rhea" id="RHEA:66188"/>
        <dbReference type="ChEBI" id="CHEBI:15377"/>
        <dbReference type="ChEBI" id="CHEBI:15378"/>
        <dbReference type="ChEBI" id="CHEBI:30616"/>
        <dbReference type="ChEBI" id="CHEBI:43474"/>
        <dbReference type="ChEBI" id="CHEBI:57746"/>
        <dbReference type="ChEBI" id="CHEBI:456216"/>
    </reaction>
    <physiologicalReaction direction="left-to-right" evidence="27">
        <dbReference type="Rhea" id="RHEA:66189"/>
    </physiologicalReaction>
</comment>
<dbReference type="GO" id="GO:0005524">
    <property type="term" value="F:ATP binding"/>
    <property type="evidence" value="ECO:0007669"/>
    <property type="project" value="UniProtKB-KW"/>
</dbReference>
<feature type="domain" description="ABC transporter" evidence="32">
    <location>
        <begin position="1173"/>
        <end position="1407"/>
    </location>
</feature>
<keyword evidence="34" id="KW-1185">Reference proteome</keyword>
<keyword evidence="13" id="KW-0967">Endosome</keyword>
<organism evidence="34 35">
    <name type="scientific">Clupea harengus</name>
    <name type="common">Atlantic herring</name>
    <dbReference type="NCBI Taxonomy" id="7950"/>
    <lineage>
        <taxon>Eukaryota</taxon>
        <taxon>Metazoa</taxon>
        <taxon>Chordata</taxon>
        <taxon>Craniata</taxon>
        <taxon>Vertebrata</taxon>
        <taxon>Euteleostomi</taxon>
        <taxon>Actinopterygii</taxon>
        <taxon>Neopterygii</taxon>
        <taxon>Teleostei</taxon>
        <taxon>Clupei</taxon>
        <taxon>Clupeiformes</taxon>
        <taxon>Clupeoidei</taxon>
        <taxon>Clupeidae</taxon>
        <taxon>Clupea</taxon>
    </lineage>
</organism>
<feature type="transmembrane region" description="Helical" evidence="31">
    <location>
        <begin position="179"/>
        <end position="207"/>
    </location>
</feature>
<comment type="catalytic activity">
    <reaction evidence="22">
        <text>(2S)-2-[5-amino-1-(beta-D-ribosyl)imidazole-4-carboxamido]succinate(in) + ATP + H2O = (2S)-2-[5-amino-1-(beta-D-ribosyl)imidazole-4-carboxamido]succinate(out) + ADP + phosphate + H(+)</text>
        <dbReference type="Rhea" id="RHEA:66752"/>
        <dbReference type="ChEBI" id="CHEBI:15377"/>
        <dbReference type="ChEBI" id="CHEBI:15378"/>
        <dbReference type="ChEBI" id="CHEBI:30616"/>
        <dbReference type="ChEBI" id="CHEBI:43474"/>
        <dbReference type="ChEBI" id="CHEBI:167466"/>
        <dbReference type="ChEBI" id="CHEBI:456216"/>
    </reaction>
    <physiologicalReaction direction="left-to-right" evidence="22">
        <dbReference type="Rhea" id="RHEA:66753"/>
    </physiologicalReaction>
</comment>
<evidence type="ECO:0000256" key="28">
    <source>
        <dbReference type="ARBA" id="ARBA00069159"/>
    </source>
</evidence>
<evidence type="ECO:0000256" key="21">
    <source>
        <dbReference type="ARBA" id="ARBA00034018"/>
    </source>
</evidence>
<comment type="subcellular location">
    <subcellularLocation>
        <location evidence="1">Apical cell membrane</location>
        <topology evidence="1">Multi-pass membrane protein</topology>
    </subcellularLocation>
    <subcellularLocation>
        <location evidence="3">Basolateral cell membrane</location>
        <topology evidence="3">Multi-pass membrane protein</topology>
    </subcellularLocation>
    <subcellularLocation>
        <location evidence="2">Cytoplasmic granule</location>
    </subcellularLocation>
    <subcellularLocation>
        <location evidence="4">Endosome membrane</location>
    </subcellularLocation>
    <subcellularLocation>
        <location evidence="20">Golgi apparatus lumen</location>
    </subcellularLocation>
</comment>
<dbReference type="PROSITE" id="PS00211">
    <property type="entry name" value="ABC_TRANSPORTER_1"/>
    <property type="match status" value="2"/>
</dbReference>
<dbReference type="GO" id="GO:0016324">
    <property type="term" value="C:apical plasma membrane"/>
    <property type="evidence" value="ECO:0007669"/>
    <property type="project" value="UniProtKB-SubCell"/>
</dbReference>
<comment type="catalytic activity">
    <reaction evidence="26">
        <text>N-acetyl-L-aspartate(in) + ATP + H2O = N-acetyl-L-aspartate(out) + ADP + phosphate + H(+)</text>
        <dbReference type="Rhea" id="RHEA:66744"/>
        <dbReference type="ChEBI" id="CHEBI:15377"/>
        <dbReference type="ChEBI" id="CHEBI:15378"/>
        <dbReference type="ChEBI" id="CHEBI:16953"/>
        <dbReference type="ChEBI" id="CHEBI:30616"/>
        <dbReference type="ChEBI" id="CHEBI:43474"/>
        <dbReference type="ChEBI" id="CHEBI:456216"/>
    </reaction>
    <physiologicalReaction direction="left-to-right" evidence="26">
        <dbReference type="Rhea" id="RHEA:66745"/>
    </physiologicalReaction>
</comment>
<dbReference type="SUPFAM" id="SSF90123">
    <property type="entry name" value="ABC transporter transmembrane region"/>
    <property type="match status" value="2"/>
</dbReference>
<evidence type="ECO:0000256" key="22">
    <source>
        <dbReference type="ARBA" id="ARBA00050661"/>
    </source>
</evidence>
<evidence type="ECO:0000259" key="33">
    <source>
        <dbReference type="PROSITE" id="PS50929"/>
    </source>
</evidence>
<dbReference type="InterPro" id="IPR027417">
    <property type="entry name" value="P-loop_NTPase"/>
</dbReference>
<sequence length="1419" mass="157523">MHPDVLEVTSWVEGMSMSSPPALPDPEEEEEEEVEVPPGLKRMGRYRHSIQMLKPFRITHKHQHPVDNAGLFSFMTLQWLSPLAWRAYKASSLSMEDVWGLSCHEASEVNCQRLETLWHEELNRQGKEGASLARVFWRFCQTRTLVAIFSLLITMVAGFVGPALLIRALLEYSQSTESWLLYGLALVAGIFVTELIRSWSLAFMWAVNYRTASRLRGAALTFAFTKILNLRNTRDMSVGELVNICSSDGQRIYEAVSVGCLLAGGPLIGILGLSYSTYFLGPTALVGSAVFIIFYPTMMLASRLTAYFRKRCVVVTDQRVRLMNEILGCIKFIKMYCWELAFSSNVQKVRSEERKILERANYVQSLTVGVAPIVVVIASVCTFTLHMALGYDLTAAQAFTVVAVFNSMTFALKVTPLAVRSLSEGSVAAKRFQRLFLMEERELVSLKVEDPKNAVEFRDATLAWEKARQLSATASGHVTQKPRLRGSGIRRLLRREKLSLFIGKDGGKSTGGGGGGGGDGESPNEDHLLSHMEQESPQSTISSTQSMRPPLLKTLHRIDLRVKKGSLVGICGGVGSGKSSLLSALLGQMTLLEGSVAVSGGFAYVAQQAWILNDSLRENILFGNEYNEEKYNAALKACCLTQDLSELPYGDMTEIGERGANLSGGQRQRVSLARAFYSGRPILLLDDPLSALDARVGSYLFHNTIRGAAREKTILFITHQLQYLAECDDVILMKDGQIAEHGTHAQLMARERDYASLFNSVQQENLVRKNLQNKQSGKSETTPTSSQAVKAAKPPSKPKTGDQLMQAEEKGSGAVSWSVYAAYINAAGGPLAFFLNLLLFIGTTGSIAFSNWWLSHWIRQGSGEAIEFMGNETMASASMRLNPHIQYYSRIYVLSMGVAVILKTLRGLAFVKCTVKAASTLHDKLFQRLLLSPMRFFETTPLGRILNRFSRDMDEVDVRLTMQAEMVLQNLSMVLFCMGVVSMVFPWFLLSILPLGAFLFVINLISRVLIRELKRLENITLSPFTSHLTSSLQGLSTIHAFGRGGDFLQRYQALLDANQAPHFLFSCAMRWLAVRLDIISIFLITFTAMLIVFMHHQIPPANAGLAISYAVQLTGLFQFTVRLLAETEARFTSVERINHYIKNLESEAPRQISPATPSVSPTPVSSWPQEGDIHFHEVEMRYRGDLPLVLKKLSFRIMPEETVGIVGRTGSGKSSLGVALFRLVELSGGSISIDGVNIAHIGLKDLRSKLSVIPQEPVLFIGTVRTNLDPWGQYTDQQVWEALEKTHVKDMVSQLPLSLHSEVTENGENFSVGERQLLCVARALLRHSKILLLDEATAAIDTETDRLLQETIRHSFKGCTTLVIAHRLNTVLGCNRIMVLDQGQILEFDTPSNLLANENSRLRAMIEAEDGKLSHSEDN</sequence>
<dbReference type="GO" id="GO:0005796">
    <property type="term" value="C:Golgi lumen"/>
    <property type="evidence" value="ECO:0007669"/>
    <property type="project" value="UniProtKB-SubCell"/>
</dbReference>
<feature type="transmembrane region" description="Helical" evidence="31">
    <location>
        <begin position="833"/>
        <end position="854"/>
    </location>
</feature>
<dbReference type="CDD" id="cd03250">
    <property type="entry name" value="ABCC_MRP_domain1"/>
    <property type="match status" value="1"/>
</dbReference>
<keyword evidence="15" id="KW-1278">Translocase</keyword>
<name>A0A6P8GZJ8_CLUHA</name>
<feature type="region of interest" description="Disordered" evidence="30">
    <location>
        <begin position="503"/>
        <end position="546"/>
    </location>
</feature>
<evidence type="ECO:0000256" key="6">
    <source>
        <dbReference type="ARBA" id="ARBA00012191"/>
    </source>
</evidence>
<evidence type="ECO:0000256" key="12">
    <source>
        <dbReference type="ARBA" id="ARBA00022741"/>
    </source>
</evidence>
<keyword evidence="19" id="KW-0325">Glycoprotein</keyword>
<evidence type="ECO:0000256" key="29">
    <source>
        <dbReference type="ARBA" id="ARBA00082793"/>
    </source>
</evidence>
<evidence type="ECO:0000256" key="30">
    <source>
        <dbReference type="SAM" id="MobiDB-lite"/>
    </source>
</evidence>
<feature type="transmembrane region" description="Helical" evidence="31">
    <location>
        <begin position="144"/>
        <end position="167"/>
    </location>
</feature>
<evidence type="ECO:0000313" key="35">
    <source>
        <dbReference type="RefSeq" id="XP_031443471.1"/>
    </source>
</evidence>
<feature type="compositionally biased region" description="Polar residues" evidence="30">
    <location>
        <begin position="535"/>
        <end position="546"/>
    </location>
</feature>
<evidence type="ECO:0000313" key="34">
    <source>
        <dbReference type="Proteomes" id="UP000515152"/>
    </source>
</evidence>
<feature type="domain" description="ABC transmembrane type-1" evidence="33">
    <location>
        <begin position="145"/>
        <end position="424"/>
    </location>
</feature>
<dbReference type="RefSeq" id="XP_031443471.1">
    <property type="nucleotide sequence ID" value="XM_031587611.2"/>
</dbReference>
<evidence type="ECO:0000256" key="19">
    <source>
        <dbReference type="ARBA" id="ARBA00023180"/>
    </source>
</evidence>
<dbReference type="Proteomes" id="UP000515152">
    <property type="component" value="Chromosome 20"/>
</dbReference>
<dbReference type="PROSITE" id="PS50929">
    <property type="entry name" value="ABC_TM1F"/>
    <property type="match status" value="2"/>
</dbReference>
<keyword evidence="9" id="KW-0597">Phosphoprotein</keyword>
<gene>
    <name evidence="35" type="primary">wu:fb13g09</name>
</gene>
<evidence type="ECO:0000256" key="24">
    <source>
        <dbReference type="ARBA" id="ARBA00051604"/>
    </source>
</evidence>
<dbReference type="InterPro" id="IPR011527">
    <property type="entry name" value="ABC1_TM_dom"/>
</dbReference>
<dbReference type="SUPFAM" id="SSF52540">
    <property type="entry name" value="P-loop containing nucleoside triphosphate hydrolases"/>
    <property type="match status" value="2"/>
</dbReference>
<feature type="compositionally biased region" description="Gly residues" evidence="30">
    <location>
        <begin position="508"/>
        <end position="520"/>
    </location>
</feature>
<evidence type="ECO:0000256" key="15">
    <source>
        <dbReference type="ARBA" id="ARBA00022967"/>
    </source>
</evidence>
<keyword evidence="12" id="KW-0547">Nucleotide-binding</keyword>
<feature type="compositionally biased region" description="Basic and acidic residues" evidence="30">
    <location>
        <begin position="524"/>
        <end position="534"/>
    </location>
</feature>
<feature type="transmembrane region" description="Helical" evidence="31">
    <location>
        <begin position="991"/>
        <end position="1010"/>
    </location>
</feature>
<dbReference type="SMART" id="SM00382">
    <property type="entry name" value="AAA"/>
    <property type="match status" value="2"/>
</dbReference>
<keyword evidence="16 31" id="KW-1133">Transmembrane helix</keyword>
<evidence type="ECO:0000256" key="7">
    <source>
        <dbReference type="ARBA" id="ARBA00022448"/>
    </source>
</evidence>
<dbReference type="GO" id="GO:0016887">
    <property type="term" value="F:ATP hydrolysis activity"/>
    <property type="evidence" value="ECO:0007669"/>
    <property type="project" value="InterPro"/>
</dbReference>
<feature type="compositionally biased region" description="Polar residues" evidence="30">
    <location>
        <begin position="769"/>
        <end position="784"/>
    </location>
</feature>
<proteinExistence type="inferred from homology"/>
<dbReference type="PROSITE" id="PS50893">
    <property type="entry name" value="ABC_TRANSPORTER_2"/>
    <property type="match status" value="2"/>
</dbReference>
<protein>
    <recommendedName>
        <fullName evidence="28">ATP-binding cassette sub-family C member 5</fullName>
        <ecNumber evidence="6">7.6.2.2</ecNumber>
    </recommendedName>
    <alternativeName>
        <fullName evidence="29">Multidrug resistance-associated protein 5</fullName>
    </alternativeName>
</protein>
<comment type="catalytic activity">
    <reaction evidence="24">
        <text>3',5'-cyclic AMP(in) + ATP + H2O = 3',5'-cyclic AMP(out) + ADP + phosphate + H(+)</text>
        <dbReference type="Rhea" id="RHEA:66184"/>
        <dbReference type="ChEBI" id="CHEBI:15377"/>
        <dbReference type="ChEBI" id="CHEBI:15378"/>
        <dbReference type="ChEBI" id="CHEBI:30616"/>
        <dbReference type="ChEBI" id="CHEBI:43474"/>
        <dbReference type="ChEBI" id="CHEBI:58165"/>
        <dbReference type="ChEBI" id="CHEBI:456216"/>
    </reaction>
    <physiologicalReaction direction="left-to-right" evidence="24">
        <dbReference type="Rhea" id="RHEA:66185"/>
    </physiologicalReaction>
</comment>
<keyword evidence="14" id="KW-0067">ATP-binding</keyword>
<reference evidence="35" key="1">
    <citation type="submission" date="2025-08" db="UniProtKB">
        <authorList>
            <consortium name="RefSeq"/>
        </authorList>
    </citation>
    <scope>IDENTIFICATION</scope>
</reference>
<evidence type="ECO:0000256" key="18">
    <source>
        <dbReference type="ARBA" id="ARBA00023136"/>
    </source>
</evidence>
<dbReference type="PANTHER" id="PTHR24223:SF355">
    <property type="entry name" value="MULTIDRUG RESISTANCE-ASSOCIATED PROTEIN 5"/>
    <property type="match status" value="1"/>
</dbReference>
<dbReference type="InterPro" id="IPR003593">
    <property type="entry name" value="AAA+_ATPase"/>
</dbReference>
<evidence type="ECO:0000256" key="25">
    <source>
        <dbReference type="ARBA" id="ARBA00052576"/>
    </source>
</evidence>
<dbReference type="FunFam" id="3.40.50.300:FF:000605">
    <property type="entry name" value="multidrug resistance-associated protein 5 isoform X1"/>
    <property type="match status" value="1"/>
</dbReference>
<dbReference type="InterPro" id="IPR036640">
    <property type="entry name" value="ABC1_TM_sf"/>
</dbReference>
<evidence type="ECO:0000256" key="26">
    <source>
        <dbReference type="ARBA" id="ARBA00052708"/>
    </source>
</evidence>
<dbReference type="KEGG" id="char:105909223"/>
<keyword evidence="18 31" id="KW-0472">Membrane</keyword>
<evidence type="ECO:0000256" key="3">
    <source>
        <dbReference type="ARBA" id="ARBA00004554"/>
    </source>
</evidence>
<evidence type="ECO:0000256" key="10">
    <source>
        <dbReference type="ARBA" id="ARBA00022692"/>
    </source>
</evidence>
<keyword evidence="7" id="KW-0813">Transport</keyword>
<dbReference type="Gene3D" id="1.20.1560.10">
    <property type="entry name" value="ABC transporter type 1, transmembrane domain"/>
    <property type="match status" value="2"/>
</dbReference>
<dbReference type="GeneID" id="105909223"/>
<dbReference type="Gene3D" id="3.40.50.300">
    <property type="entry name" value="P-loop containing nucleotide triphosphate hydrolases"/>
    <property type="match status" value="2"/>
</dbReference>
<feature type="transmembrane region" description="Helical" evidence="31">
    <location>
        <begin position="362"/>
        <end position="389"/>
    </location>
</feature>
<comment type="catalytic activity">
    <reaction evidence="21">
        <text>ATP + H2O + xenobioticSide 1 = ADP + phosphate + xenobioticSide 2.</text>
        <dbReference type="EC" id="7.6.2.2"/>
    </reaction>
</comment>
<evidence type="ECO:0000256" key="13">
    <source>
        <dbReference type="ARBA" id="ARBA00022753"/>
    </source>
</evidence>
<feature type="compositionally biased region" description="Low complexity" evidence="30">
    <location>
        <begin position="785"/>
        <end position="794"/>
    </location>
</feature>
<dbReference type="PANTHER" id="PTHR24223">
    <property type="entry name" value="ATP-BINDING CASSETTE SUB-FAMILY C"/>
    <property type="match status" value="1"/>
</dbReference>
<evidence type="ECO:0000256" key="17">
    <source>
        <dbReference type="ARBA" id="ARBA00023034"/>
    </source>
</evidence>
<evidence type="ECO:0000259" key="32">
    <source>
        <dbReference type="PROSITE" id="PS50893"/>
    </source>
</evidence>
<evidence type="ECO:0000256" key="27">
    <source>
        <dbReference type="ARBA" id="ARBA00052963"/>
    </source>
</evidence>
<dbReference type="InterPro" id="IPR003439">
    <property type="entry name" value="ABC_transporter-like_ATP-bd"/>
</dbReference>
<evidence type="ECO:0000256" key="4">
    <source>
        <dbReference type="ARBA" id="ARBA00004608"/>
    </source>
</evidence>
<feature type="transmembrane region" description="Helical" evidence="31">
    <location>
        <begin position="885"/>
        <end position="902"/>
    </location>
</feature>
<feature type="region of interest" description="Disordered" evidence="30">
    <location>
        <begin position="769"/>
        <end position="807"/>
    </location>
</feature>
<feature type="transmembrane region" description="Helical" evidence="31">
    <location>
        <begin position="252"/>
        <end position="273"/>
    </location>
</feature>